<feature type="compositionally biased region" description="Polar residues" evidence="1">
    <location>
        <begin position="25"/>
        <end position="38"/>
    </location>
</feature>
<evidence type="ECO:0000256" key="1">
    <source>
        <dbReference type="SAM" id="MobiDB-lite"/>
    </source>
</evidence>
<feature type="region of interest" description="Disordered" evidence="1">
    <location>
        <begin position="20"/>
        <end position="48"/>
    </location>
</feature>
<accession>A0A6J5MMU3</accession>
<gene>
    <name evidence="2" type="ORF">UFOVP431_41</name>
</gene>
<name>A0A6J5MMU3_9CAUD</name>
<dbReference type="EMBL" id="LR796483">
    <property type="protein sequence ID" value="CAB4147672.1"/>
    <property type="molecule type" value="Genomic_DNA"/>
</dbReference>
<reference evidence="2" key="1">
    <citation type="submission" date="2020-04" db="EMBL/GenBank/DDBJ databases">
        <authorList>
            <person name="Chiriac C."/>
            <person name="Salcher M."/>
            <person name="Ghai R."/>
            <person name="Kavagutti S V."/>
        </authorList>
    </citation>
    <scope>NUCLEOTIDE SEQUENCE</scope>
</reference>
<sequence>MISLDDPTRINREVIATGAAASAANPETSSSGNISKTLVTCERDLGES</sequence>
<protein>
    <submittedName>
        <fullName evidence="2">Uncharacterized protein</fullName>
    </submittedName>
</protein>
<proteinExistence type="predicted"/>
<organism evidence="2">
    <name type="scientific">uncultured Caudovirales phage</name>
    <dbReference type="NCBI Taxonomy" id="2100421"/>
    <lineage>
        <taxon>Viruses</taxon>
        <taxon>Duplodnaviria</taxon>
        <taxon>Heunggongvirae</taxon>
        <taxon>Uroviricota</taxon>
        <taxon>Caudoviricetes</taxon>
        <taxon>Peduoviridae</taxon>
        <taxon>Maltschvirus</taxon>
        <taxon>Maltschvirus maltsch</taxon>
    </lineage>
</organism>
<evidence type="ECO:0000313" key="2">
    <source>
        <dbReference type="EMBL" id="CAB4147672.1"/>
    </source>
</evidence>